<dbReference type="GO" id="GO:0005829">
    <property type="term" value="C:cytosol"/>
    <property type="evidence" value="ECO:0007669"/>
    <property type="project" value="TreeGrafter"/>
</dbReference>
<evidence type="ECO:0000256" key="5">
    <source>
        <dbReference type="ARBA" id="ARBA00022490"/>
    </source>
</evidence>
<keyword evidence="4" id="KW-0312">Gluconeogenesis</keyword>
<comment type="catalytic activity">
    <reaction evidence="8">
        <text>alpha-D-glucose 6-phosphate = beta-D-fructose 6-phosphate</text>
        <dbReference type="Rhea" id="RHEA:11816"/>
        <dbReference type="ChEBI" id="CHEBI:57634"/>
        <dbReference type="ChEBI" id="CHEBI:58225"/>
        <dbReference type="EC" id="5.3.1.9"/>
    </reaction>
</comment>
<dbReference type="GO" id="GO:0051156">
    <property type="term" value="P:glucose 6-phosphate metabolic process"/>
    <property type="evidence" value="ECO:0007669"/>
    <property type="project" value="TreeGrafter"/>
</dbReference>
<accession>A0A6J6VLC2</accession>
<dbReference type="HAMAP" id="MF_00473">
    <property type="entry name" value="G6P_isomerase"/>
    <property type="match status" value="1"/>
</dbReference>
<dbReference type="FunFam" id="3.40.50.10490:FF:000018">
    <property type="entry name" value="Glucose-6-phosphate isomerase"/>
    <property type="match status" value="1"/>
</dbReference>
<comment type="similarity">
    <text evidence="2">Belongs to the GPI family.</text>
</comment>
<evidence type="ECO:0000313" key="9">
    <source>
        <dbReference type="EMBL" id="CAB4771675.1"/>
    </source>
</evidence>
<dbReference type="Pfam" id="PF00342">
    <property type="entry name" value="PGI"/>
    <property type="match status" value="1"/>
</dbReference>
<dbReference type="PANTHER" id="PTHR11469:SF1">
    <property type="entry name" value="GLUCOSE-6-PHOSPHATE ISOMERASE"/>
    <property type="match status" value="1"/>
</dbReference>
<evidence type="ECO:0000256" key="6">
    <source>
        <dbReference type="ARBA" id="ARBA00023152"/>
    </source>
</evidence>
<dbReference type="PANTHER" id="PTHR11469">
    <property type="entry name" value="GLUCOSE-6-PHOSPHATE ISOMERASE"/>
    <property type="match status" value="1"/>
</dbReference>
<dbReference type="GO" id="GO:0006094">
    <property type="term" value="P:gluconeogenesis"/>
    <property type="evidence" value="ECO:0007669"/>
    <property type="project" value="UniProtKB-KW"/>
</dbReference>
<dbReference type="InterPro" id="IPR035482">
    <property type="entry name" value="SIS_PGI_2"/>
</dbReference>
<evidence type="ECO:0000256" key="2">
    <source>
        <dbReference type="ARBA" id="ARBA00006604"/>
    </source>
</evidence>
<dbReference type="InterPro" id="IPR035476">
    <property type="entry name" value="SIS_PGI_1"/>
</dbReference>
<dbReference type="InterPro" id="IPR018189">
    <property type="entry name" value="Phosphoglucose_isomerase_CS"/>
</dbReference>
<dbReference type="Gene3D" id="1.10.1390.10">
    <property type="match status" value="1"/>
</dbReference>
<evidence type="ECO:0000256" key="4">
    <source>
        <dbReference type="ARBA" id="ARBA00022432"/>
    </source>
</evidence>
<proteinExistence type="inferred from homology"/>
<dbReference type="Gene3D" id="3.40.50.10490">
    <property type="entry name" value="Glucose-6-phosphate isomerase like protein, domain 1"/>
    <property type="match status" value="2"/>
</dbReference>
<keyword evidence="5" id="KW-0963">Cytoplasm</keyword>
<dbReference type="PROSITE" id="PS51463">
    <property type="entry name" value="P_GLUCOSE_ISOMERASE_3"/>
    <property type="match status" value="1"/>
</dbReference>
<organism evidence="9">
    <name type="scientific">freshwater metagenome</name>
    <dbReference type="NCBI Taxonomy" id="449393"/>
    <lineage>
        <taxon>unclassified sequences</taxon>
        <taxon>metagenomes</taxon>
        <taxon>ecological metagenomes</taxon>
    </lineage>
</organism>
<dbReference type="AlphaFoldDB" id="A0A6J6VLC2"/>
<dbReference type="UniPathway" id="UPA00109">
    <property type="reaction ID" value="UER00181"/>
</dbReference>
<dbReference type="GO" id="GO:0004347">
    <property type="term" value="F:glucose-6-phosphate isomerase activity"/>
    <property type="evidence" value="ECO:0007669"/>
    <property type="project" value="UniProtKB-EC"/>
</dbReference>
<dbReference type="GO" id="GO:0006096">
    <property type="term" value="P:glycolytic process"/>
    <property type="evidence" value="ECO:0007669"/>
    <property type="project" value="UniProtKB-UniPathway"/>
</dbReference>
<evidence type="ECO:0000256" key="1">
    <source>
        <dbReference type="ARBA" id="ARBA00004926"/>
    </source>
</evidence>
<dbReference type="SUPFAM" id="SSF53697">
    <property type="entry name" value="SIS domain"/>
    <property type="match status" value="1"/>
</dbReference>
<keyword evidence="7" id="KW-0413">Isomerase</keyword>
<name>A0A6J6VLC2_9ZZZZ</name>
<dbReference type="GO" id="GO:0097367">
    <property type="term" value="F:carbohydrate derivative binding"/>
    <property type="evidence" value="ECO:0007669"/>
    <property type="project" value="InterPro"/>
</dbReference>
<evidence type="ECO:0000256" key="3">
    <source>
        <dbReference type="ARBA" id="ARBA00011952"/>
    </source>
</evidence>
<dbReference type="PROSITE" id="PS00765">
    <property type="entry name" value="P_GLUCOSE_ISOMERASE_1"/>
    <property type="match status" value="1"/>
</dbReference>
<gene>
    <name evidence="9" type="ORF">UFOPK2925_00305</name>
</gene>
<evidence type="ECO:0000256" key="7">
    <source>
        <dbReference type="ARBA" id="ARBA00023235"/>
    </source>
</evidence>
<dbReference type="InterPro" id="IPR001672">
    <property type="entry name" value="G6P_Isomerase"/>
</dbReference>
<dbReference type="InterPro" id="IPR023096">
    <property type="entry name" value="G6P_Isomerase_C"/>
</dbReference>
<dbReference type="GO" id="GO:0048029">
    <property type="term" value="F:monosaccharide binding"/>
    <property type="evidence" value="ECO:0007669"/>
    <property type="project" value="TreeGrafter"/>
</dbReference>
<dbReference type="InterPro" id="IPR046348">
    <property type="entry name" value="SIS_dom_sf"/>
</dbReference>
<dbReference type="EC" id="5.3.1.9" evidence="3"/>
<dbReference type="PRINTS" id="PR00662">
    <property type="entry name" value="G6PISOMERASE"/>
</dbReference>
<protein>
    <recommendedName>
        <fullName evidence="3">glucose-6-phosphate isomerase</fullName>
        <ecNumber evidence="3">5.3.1.9</ecNumber>
    </recommendedName>
</protein>
<sequence length="537" mass="57377">MKLSESPAWVNLLNHHATLYGVHLRDLFANDPARLDRLSAEAEGVYLDISKHRITPESLDLLIALAEQEGVAEKLKMMMTGARVNTTENRPALHTALRAPRGSVIEVDGENVVPHVHEVLDAMTEFSEAVRSGRHTGASGKQIRNVIHIGIGGSHLGPRFVTDALRPFVSPDLTMRFISNVDGADLHAAVDGLDPAETLFIVASKTFTTTETISNAQEARSWVTAALGDDAVSSHFAAVSTNLDAVAGFGIKAALTFGFWDWVGGRFSVASAIGLPVMIAIGPKAFREFLGGMHAMDQHALNTPLESNVPALVALVGIWSIDFDGAQSHAVIPYARDLASLPAHLQQLEMESNGKSVTNNGEQVSVPTAPIVWGAAGTDAQHAFLQLLHQGTVNVPVDFILVARAAEPFGNHQDMLFANGVAQAEALAFGLTSQEVADSGEEAALIPHKTFPGNHPSSVLMIESLNPFTLGQLLSLYEHKVAIQGFIWGIDSFDQWGVALGKSLATDLIAELEGPSISAETDTSSAALIARYQLLRD</sequence>
<dbReference type="EMBL" id="CAEZZU010000025">
    <property type="protein sequence ID" value="CAB4771675.1"/>
    <property type="molecule type" value="Genomic_DNA"/>
</dbReference>
<dbReference type="CDD" id="cd05016">
    <property type="entry name" value="SIS_PGI_2"/>
    <property type="match status" value="1"/>
</dbReference>
<comment type="pathway">
    <text evidence="1">Carbohydrate degradation; glycolysis; D-glyceraldehyde 3-phosphate and glycerone phosphate from D-glucose: step 2/4.</text>
</comment>
<evidence type="ECO:0000256" key="8">
    <source>
        <dbReference type="ARBA" id="ARBA00029321"/>
    </source>
</evidence>
<keyword evidence="6" id="KW-0324">Glycolysis</keyword>
<dbReference type="CDD" id="cd05015">
    <property type="entry name" value="SIS_PGI_1"/>
    <property type="match status" value="1"/>
</dbReference>
<dbReference type="NCBIfam" id="NF001211">
    <property type="entry name" value="PRK00179.1"/>
    <property type="match status" value="1"/>
</dbReference>
<reference evidence="9" key="1">
    <citation type="submission" date="2020-05" db="EMBL/GenBank/DDBJ databases">
        <authorList>
            <person name="Chiriac C."/>
            <person name="Salcher M."/>
            <person name="Ghai R."/>
            <person name="Kavagutti S V."/>
        </authorList>
    </citation>
    <scope>NUCLEOTIDE SEQUENCE</scope>
</reference>